<comment type="pathway">
    <text evidence="6 7">Sulfur metabolism; hydrogen sulfide biosynthesis; sulfite from sulfate: step 2/3.</text>
</comment>
<dbReference type="NCBIfam" id="NF003013">
    <property type="entry name" value="PRK03846.1"/>
    <property type="match status" value="1"/>
</dbReference>
<proteinExistence type="inferred from homology"/>
<evidence type="ECO:0000313" key="12">
    <source>
        <dbReference type="Proteomes" id="UP001202961"/>
    </source>
</evidence>
<dbReference type="InterPro" id="IPR027417">
    <property type="entry name" value="P-loop_NTPase"/>
</dbReference>
<keyword evidence="9" id="KW-0472">Membrane</keyword>
<dbReference type="GO" id="GO:0004020">
    <property type="term" value="F:adenylylsulfate kinase activity"/>
    <property type="evidence" value="ECO:0007669"/>
    <property type="project" value="UniProtKB-EC"/>
</dbReference>
<dbReference type="NCBIfam" id="TIGR00455">
    <property type="entry name" value="apsK"/>
    <property type="match status" value="1"/>
</dbReference>
<accession>A0ABT0U648</accession>
<dbReference type="RefSeq" id="WP_250930054.1">
    <property type="nucleotide sequence ID" value="NZ_JAMQBK010000046.1"/>
</dbReference>
<dbReference type="Proteomes" id="UP001202961">
    <property type="component" value="Unassembled WGS sequence"/>
</dbReference>
<comment type="function">
    <text evidence="6 7">Catalyzes the synthesis of activated sulfate.</text>
</comment>
<dbReference type="EC" id="2.7.1.25" evidence="2 6"/>
<evidence type="ECO:0000256" key="1">
    <source>
        <dbReference type="ARBA" id="ARBA00001823"/>
    </source>
</evidence>
<keyword evidence="9" id="KW-0812">Transmembrane</keyword>
<keyword evidence="6" id="KW-0597">Phosphoprotein</keyword>
<dbReference type="InterPro" id="IPR050512">
    <property type="entry name" value="Sulf_AdTrans/APS_kinase"/>
</dbReference>
<feature type="active site" description="Phosphoserine intermediate" evidence="6">
    <location>
        <position position="147"/>
    </location>
</feature>
<dbReference type="PANTHER" id="PTHR42700:SF3">
    <property type="entry name" value="BIFUNCTIONAL SAT_APS KINASE-RELATED"/>
    <property type="match status" value="1"/>
</dbReference>
<dbReference type="HAMAP" id="MF_00065">
    <property type="entry name" value="Adenylyl_sulf_kinase"/>
    <property type="match status" value="1"/>
</dbReference>
<evidence type="ECO:0000256" key="8">
    <source>
        <dbReference type="SAM" id="MobiDB-lite"/>
    </source>
</evidence>
<evidence type="ECO:0000256" key="3">
    <source>
        <dbReference type="ARBA" id="ARBA00022679"/>
    </source>
</evidence>
<reference evidence="11 12" key="1">
    <citation type="journal article" date="2022" name="Syst. Appl. Microbiol.">
        <title>Rhodopirellula aestuarii sp. nov., a novel member of the genus Rhodopirellula isolated from brackish sediments collected in the Tagus River estuary, Portugal.</title>
        <authorList>
            <person name="Vitorino I.R."/>
            <person name="Klimek D."/>
            <person name="Calusinska M."/>
            <person name="Lobo-da-Cunha A."/>
            <person name="Vasconcelos V."/>
            <person name="Lage O.M."/>
        </authorList>
    </citation>
    <scope>NUCLEOTIDE SEQUENCE [LARGE SCALE GENOMIC DNA]</scope>
    <source>
        <strain evidence="11 12">ICT_H3.1</strain>
    </source>
</reference>
<keyword evidence="4 6" id="KW-0547">Nucleotide-binding</keyword>
<sequence>MNDNIGPSAGTSDPSANSDATEKNISQNIVWHETTVDRAAREANLTQRGTVVWFTGLSGCGKSTIANELDGLLIARGAAATLLDGDNVRHGLCAPPSGLSGEHGEAFAERFGLGFSPVDREENIRRIGAVAALMANAGLITLAAFVSPYRRDRDRVRRMVESDGKPGDFLEVFVDTPLEICKQRDPKGLYKKAIAGEIAHFTGISDPYEAPEAPEIHLKFREGMTPADAAAEILQAMVDLGRFTAR</sequence>
<evidence type="ECO:0000256" key="4">
    <source>
        <dbReference type="ARBA" id="ARBA00022741"/>
    </source>
</evidence>
<keyword evidence="12" id="KW-1185">Reference proteome</keyword>
<dbReference type="Pfam" id="PF01583">
    <property type="entry name" value="APS_kinase"/>
    <property type="match status" value="1"/>
</dbReference>
<feature type="transmembrane region" description="Helical" evidence="9">
    <location>
        <begin position="127"/>
        <end position="149"/>
    </location>
</feature>
<keyword evidence="3 6" id="KW-0808">Transferase</keyword>
<dbReference type="Gene3D" id="3.40.50.300">
    <property type="entry name" value="P-loop containing nucleotide triphosphate hydrolases"/>
    <property type="match status" value="1"/>
</dbReference>
<evidence type="ECO:0000259" key="10">
    <source>
        <dbReference type="Pfam" id="PF01583"/>
    </source>
</evidence>
<feature type="domain" description="APS kinase" evidence="10">
    <location>
        <begin position="48"/>
        <end position="219"/>
    </location>
</feature>
<gene>
    <name evidence="6 11" type="primary">cysC</name>
    <name evidence="11" type="ORF">NB063_17585</name>
</gene>
<dbReference type="CDD" id="cd02027">
    <property type="entry name" value="APSK"/>
    <property type="match status" value="1"/>
</dbReference>
<evidence type="ECO:0000313" key="11">
    <source>
        <dbReference type="EMBL" id="MCM2372424.1"/>
    </source>
</evidence>
<keyword evidence="6 7" id="KW-0418">Kinase</keyword>
<evidence type="ECO:0000256" key="5">
    <source>
        <dbReference type="ARBA" id="ARBA00022840"/>
    </source>
</evidence>
<comment type="catalytic activity">
    <reaction evidence="1 6 7">
        <text>adenosine 5'-phosphosulfate + ATP = 3'-phosphoadenylyl sulfate + ADP + H(+)</text>
        <dbReference type="Rhea" id="RHEA:24152"/>
        <dbReference type="ChEBI" id="CHEBI:15378"/>
        <dbReference type="ChEBI" id="CHEBI:30616"/>
        <dbReference type="ChEBI" id="CHEBI:58243"/>
        <dbReference type="ChEBI" id="CHEBI:58339"/>
        <dbReference type="ChEBI" id="CHEBI:456216"/>
        <dbReference type="EC" id="2.7.1.25"/>
    </reaction>
</comment>
<keyword evidence="5 6" id="KW-0067">ATP-binding</keyword>
<dbReference type="SUPFAM" id="SSF52540">
    <property type="entry name" value="P-loop containing nucleoside triphosphate hydrolases"/>
    <property type="match status" value="1"/>
</dbReference>
<dbReference type="EMBL" id="JAMQBK010000046">
    <property type="protein sequence ID" value="MCM2372424.1"/>
    <property type="molecule type" value="Genomic_DNA"/>
</dbReference>
<comment type="caution">
    <text evidence="11">The sequence shown here is derived from an EMBL/GenBank/DDBJ whole genome shotgun (WGS) entry which is preliminary data.</text>
</comment>
<protein>
    <recommendedName>
        <fullName evidence="2 6">Adenylyl-sulfate kinase</fullName>
        <ecNumber evidence="2 6">2.7.1.25</ecNumber>
    </recommendedName>
    <alternativeName>
        <fullName evidence="6">APS kinase</fullName>
    </alternativeName>
    <alternativeName>
        <fullName evidence="6">ATP adenosine-5'-phosphosulfate 3'-phosphotransferase</fullName>
    </alternativeName>
    <alternativeName>
        <fullName evidence="6">Adenosine-5'-phosphosulfate kinase</fullName>
    </alternativeName>
</protein>
<dbReference type="PANTHER" id="PTHR42700">
    <property type="entry name" value="SULFATE ADENYLYLTRANSFERASE"/>
    <property type="match status" value="1"/>
</dbReference>
<dbReference type="InterPro" id="IPR002891">
    <property type="entry name" value="APS"/>
</dbReference>
<feature type="binding site" evidence="6">
    <location>
        <begin position="56"/>
        <end position="63"/>
    </location>
    <ligand>
        <name>ATP</name>
        <dbReference type="ChEBI" id="CHEBI:30616"/>
    </ligand>
</feature>
<keyword evidence="9" id="KW-1133">Transmembrane helix</keyword>
<evidence type="ECO:0000256" key="2">
    <source>
        <dbReference type="ARBA" id="ARBA00012121"/>
    </source>
</evidence>
<name>A0ABT0U648_9BACT</name>
<comment type="similarity">
    <text evidence="6 7">Belongs to the APS kinase family.</text>
</comment>
<feature type="region of interest" description="Disordered" evidence="8">
    <location>
        <begin position="1"/>
        <end position="26"/>
    </location>
</feature>
<organism evidence="11 12">
    <name type="scientific">Aporhodopirellula aestuarii</name>
    <dbReference type="NCBI Taxonomy" id="2950107"/>
    <lineage>
        <taxon>Bacteria</taxon>
        <taxon>Pseudomonadati</taxon>
        <taxon>Planctomycetota</taxon>
        <taxon>Planctomycetia</taxon>
        <taxon>Pirellulales</taxon>
        <taxon>Pirellulaceae</taxon>
        <taxon>Aporhodopirellula</taxon>
    </lineage>
</organism>
<evidence type="ECO:0000256" key="7">
    <source>
        <dbReference type="RuleBase" id="RU004347"/>
    </source>
</evidence>
<dbReference type="InterPro" id="IPR059117">
    <property type="entry name" value="APS_kinase_dom"/>
</dbReference>
<evidence type="ECO:0000256" key="9">
    <source>
        <dbReference type="SAM" id="Phobius"/>
    </source>
</evidence>
<evidence type="ECO:0000256" key="6">
    <source>
        <dbReference type="HAMAP-Rule" id="MF_00065"/>
    </source>
</evidence>